<dbReference type="PANTHER" id="PTHR42718:SF46">
    <property type="entry name" value="BLR6921 PROTEIN"/>
    <property type="match status" value="1"/>
</dbReference>
<proteinExistence type="predicted"/>
<gene>
    <name evidence="7" type="ORF">DFP99_0346</name>
</gene>
<evidence type="ECO:0000256" key="3">
    <source>
        <dbReference type="ARBA" id="ARBA00022475"/>
    </source>
</evidence>
<dbReference type="Proteomes" id="UP000254912">
    <property type="component" value="Unassembled WGS sequence"/>
</dbReference>
<keyword evidence="4" id="KW-0812">Transmembrane</keyword>
<dbReference type="CDD" id="cd17321">
    <property type="entry name" value="MFS_MMR_MDR_like"/>
    <property type="match status" value="1"/>
</dbReference>
<keyword evidence="6" id="KW-0472">Membrane</keyword>
<name>A0A288QB03_9LACO</name>
<organism evidence="7 8">
    <name type="scientific">Weissella soli</name>
    <dbReference type="NCBI Taxonomy" id="155866"/>
    <lineage>
        <taxon>Bacteria</taxon>
        <taxon>Bacillati</taxon>
        <taxon>Bacillota</taxon>
        <taxon>Bacilli</taxon>
        <taxon>Lactobacillales</taxon>
        <taxon>Lactobacillaceae</taxon>
        <taxon>Weissella</taxon>
    </lineage>
</organism>
<keyword evidence="3" id="KW-1003">Cell membrane</keyword>
<reference evidence="7 8" key="1">
    <citation type="submission" date="2018-07" db="EMBL/GenBank/DDBJ databases">
        <title>Genomic Encyclopedia of Type Strains, Phase III (KMG-III): the genomes of soil and plant-associated and newly described type strains.</title>
        <authorList>
            <person name="Whitman W."/>
        </authorList>
    </citation>
    <scope>NUCLEOTIDE SEQUENCE [LARGE SCALE GENOMIC DNA]</scope>
    <source>
        <strain evidence="7 8">CECT 7031</strain>
    </source>
</reference>
<evidence type="ECO:0000256" key="6">
    <source>
        <dbReference type="ARBA" id="ARBA00023136"/>
    </source>
</evidence>
<dbReference type="GO" id="GO:0022857">
    <property type="term" value="F:transmembrane transporter activity"/>
    <property type="evidence" value="ECO:0007669"/>
    <property type="project" value="InterPro"/>
</dbReference>
<evidence type="ECO:0000256" key="4">
    <source>
        <dbReference type="ARBA" id="ARBA00022692"/>
    </source>
</evidence>
<dbReference type="SUPFAM" id="SSF103473">
    <property type="entry name" value="MFS general substrate transporter"/>
    <property type="match status" value="1"/>
</dbReference>
<dbReference type="EMBL" id="QRAS01000001">
    <property type="protein sequence ID" value="RDL11922.1"/>
    <property type="molecule type" value="Genomic_DNA"/>
</dbReference>
<evidence type="ECO:0000256" key="2">
    <source>
        <dbReference type="ARBA" id="ARBA00022448"/>
    </source>
</evidence>
<protein>
    <submittedName>
        <fullName evidence="7">EmrB/QacA subfamily drug resistance transporter</fullName>
    </submittedName>
</protein>
<dbReference type="GO" id="GO:0005886">
    <property type="term" value="C:plasma membrane"/>
    <property type="evidence" value="ECO:0007669"/>
    <property type="project" value="UniProtKB-SubCell"/>
</dbReference>
<dbReference type="RefSeq" id="WP_070229988.1">
    <property type="nucleotide sequence ID" value="NZ_BJYO01000002.1"/>
</dbReference>
<dbReference type="InterPro" id="IPR005829">
    <property type="entry name" value="Sugar_transporter_CS"/>
</dbReference>
<dbReference type="Pfam" id="PF07690">
    <property type="entry name" value="MFS_1"/>
    <property type="match status" value="1"/>
</dbReference>
<comment type="subcellular location">
    <subcellularLocation>
        <location evidence="1">Cell membrane</location>
        <topology evidence="1">Multi-pass membrane protein</topology>
    </subcellularLocation>
</comment>
<evidence type="ECO:0000313" key="8">
    <source>
        <dbReference type="Proteomes" id="UP000254912"/>
    </source>
</evidence>
<comment type="caution">
    <text evidence="7">The sequence shown here is derived from an EMBL/GenBank/DDBJ whole genome shotgun (WGS) entry which is preliminary data.</text>
</comment>
<dbReference type="KEGG" id="wso:WSWS_00716"/>
<evidence type="ECO:0000256" key="5">
    <source>
        <dbReference type="ARBA" id="ARBA00022989"/>
    </source>
</evidence>
<keyword evidence="2" id="KW-0813">Transport</keyword>
<evidence type="ECO:0000313" key="7">
    <source>
        <dbReference type="EMBL" id="RDL11922.1"/>
    </source>
</evidence>
<evidence type="ECO:0000256" key="1">
    <source>
        <dbReference type="ARBA" id="ARBA00004651"/>
    </source>
</evidence>
<dbReference type="InterPro" id="IPR020846">
    <property type="entry name" value="MFS_dom"/>
</dbReference>
<dbReference type="AlphaFoldDB" id="A0A288QB03"/>
<dbReference type="Gene3D" id="1.20.1720.10">
    <property type="entry name" value="Multidrug resistance protein D"/>
    <property type="match status" value="1"/>
</dbReference>
<dbReference type="PROSITE" id="PS50850">
    <property type="entry name" value="MFS"/>
    <property type="match status" value="1"/>
</dbReference>
<dbReference type="PANTHER" id="PTHR42718">
    <property type="entry name" value="MAJOR FACILITATOR SUPERFAMILY MULTIDRUG TRANSPORTER MFSC"/>
    <property type="match status" value="1"/>
</dbReference>
<keyword evidence="8" id="KW-1185">Reference proteome</keyword>
<sequence>MVKQKFGMVLPIALLAYFLILMDNSIIFTSAVEIGRDLHLTAQALSWISNAYTLTFGGFLLLSGRLSDLIGRKRIFLIGLAIFGVASWMIGLSNQMLLTILLRGVQGIGASILAPSTLALMIDAYQGNQLTTAIAYYGATAGVGSSLGLVIGGWLTTAVSWRAGFLINVPFTLLLLMLAWRFIKPDVVKPGSQPVDLLGAGLSVVGLGSIIYGLLANSEQWLYIAIGMSLIGVFVWRESHVAGALMPLSLFKNKIRASAYLLRLLFMMSMLSFWFLLPQMMQSQYGFNALQAGLAFFPLTVIMFLISMRLPMITAKFGQTKTLLFGEIMLGLGMLLLALANFNASYWSAIALPMVFLGIGQGFILSPVTSLGIYETSNELAGIASGITNTMHQIGGPIGLSLVLMIGGNIHTNLWVMFSFIVVAILIALYLVIGQLIADEQ</sequence>
<keyword evidence="5" id="KW-1133">Transmembrane helix</keyword>
<dbReference type="GeneID" id="94545919"/>
<dbReference type="InterPro" id="IPR036259">
    <property type="entry name" value="MFS_trans_sf"/>
</dbReference>
<dbReference type="Gene3D" id="1.20.1250.20">
    <property type="entry name" value="MFS general substrate transporter like domains"/>
    <property type="match status" value="1"/>
</dbReference>
<dbReference type="PROSITE" id="PS00216">
    <property type="entry name" value="SUGAR_TRANSPORT_1"/>
    <property type="match status" value="1"/>
</dbReference>
<accession>A0A288QB03</accession>
<dbReference type="InterPro" id="IPR011701">
    <property type="entry name" value="MFS"/>
</dbReference>